<keyword evidence="5 7" id="KW-1133">Transmembrane helix</keyword>
<feature type="domain" description="ABC transmembrane type-1" evidence="8">
    <location>
        <begin position="94"/>
        <end position="311"/>
    </location>
</feature>
<feature type="transmembrane region" description="Helical" evidence="7">
    <location>
        <begin position="12"/>
        <end position="31"/>
    </location>
</feature>
<keyword evidence="2 7" id="KW-0813">Transport</keyword>
<evidence type="ECO:0000313" key="10">
    <source>
        <dbReference type="Proteomes" id="UP000254701"/>
    </source>
</evidence>
<reference evidence="9 10" key="1">
    <citation type="submission" date="2018-06" db="EMBL/GenBank/DDBJ databases">
        <authorList>
            <consortium name="Pathogen Informatics"/>
            <person name="Doyle S."/>
        </authorList>
    </citation>
    <scope>NUCLEOTIDE SEQUENCE [LARGE SCALE GENOMIC DNA]</scope>
    <source>
        <strain evidence="9 10">NCTC10684</strain>
    </source>
</reference>
<evidence type="ECO:0000313" key="9">
    <source>
        <dbReference type="EMBL" id="SUU88578.1"/>
    </source>
</evidence>
<organism evidence="9 10">
    <name type="scientific">Aminobacter aminovorans</name>
    <name type="common">Chelatobacter heintzii</name>
    <dbReference type="NCBI Taxonomy" id="83263"/>
    <lineage>
        <taxon>Bacteria</taxon>
        <taxon>Pseudomonadati</taxon>
        <taxon>Pseudomonadota</taxon>
        <taxon>Alphaproteobacteria</taxon>
        <taxon>Hyphomicrobiales</taxon>
        <taxon>Phyllobacteriaceae</taxon>
        <taxon>Aminobacter</taxon>
    </lineage>
</organism>
<dbReference type="Pfam" id="PF00528">
    <property type="entry name" value="BPD_transp_1"/>
    <property type="match status" value="1"/>
</dbReference>
<dbReference type="CDD" id="cd06261">
    <property type="entry name" value="TM_PBP2"/>
    <property type="match status" value="1"/>
</dbReference>
<feature type="transmembrane region" description="Helical" evidence="7">
    <location>
        <begin position="290"/>
        <end position="314"/>
    </location>
</feature>
<dbReference type="InterPro" id="IPR035906">
    <property type="entry name" value="MetI-like_sf"/>
</dbReference>
<comment type="subcellular location">
    <subcellularLocation>
        <location evidence="1 7">Cell membrane</location>
        <topology evidence="1 7">Multi-pass membrane protein</topology>
    </subcellularLocation>
</comment>
<dbReference type="RefSeq" id="WP_115730891.1">
    <property type="nucleotide sequence ID" value="NZ_BAAAVY010000008.1"/>
</dbReference>
<gene>
    <name evidence="9" type="primary">gsiC_2</name>
    <name evidence="9" type="ORF">NCTC10684_01802</name>
</gene>
<evidence type="ECO:0000256" key="2">
    <source>
        <dbReference type="ARBA" id="ARBA00022448"/>
    </source>
</evidence>
<dbReference type="PROSITE" id="PS50928">
    <property type="entry name" value="ABC_TM1"/>
    <property type="match status" value="1"/>
</dbReference>
<feature type="transmembrane region" description="Helical" evidence="7">
    <location>
        <begin position="133"/>
        <end position="154"/>
    </location>
</feature>
<dbReference type="PANTHER" id="PTHR43163">
    <property type="entry name" value="DIPEPTIDE TRANSPORT SYSTEM PERMEASE PROTEIN DPPB-RELATED"/>
    <property type="match status" value="1"/>
</dbReference>
<accession>A0A380WIJ7</accession>
<dbReference type="InterPro" id="IPR045621">
    <property type="entry name" value="BPD_transp_1_N"/>
</dbReference>
<feature type="transmembrane region" description="Helical" evidence="7">
    <location>
        <begin position="243"/>
        <end position="270"/>
    </location>
</feature>
<evidence type="ECO:0000256" key="6">
    <source>
        <dbReference type="ARBA" id="ARBA00023136"/>
    </source>
</evidence>
<feature type="transmembrane region" description="Helical" evidence="7">
    <location>
        <begin position="174"/>
        <end position="198"/>
    </location>
</feature>
<evidence type="ECO:0000256" key="3">
    <source>
        <dbReference type="ARBA" id="ARBA00022475"/>
    </source>
</evidence>
<feature type="transmembrane region" description="Helical" evidence="7">
    <location>
        <begin position="98"/>
        <end position="121"/>
    </location>
</feature>
<dbReference type="OrthoDB" id="9807402at2"/>
<evidence type="ECO:0000256" key="7">
    <source>
        <dbReference type="RuleBase" id="RU363032"/>
    </source>
</evidence>
<dbReference type="InterPro" id="IPR000515">
    <property type="entry name" value="MetI-like"/>
</dbReference>
<evidence type="ECO:0000256" key="1">
    <source>
        <dbReference type="ARBA" id="ARBA00004651"/>
    </source>
</evidence>
<proteinExistence type="inferred from homology"/>
<evidence type="ECO:0000256" key="5">
    <source>
        <dbReference type="ARBA" id="ARBA00022989"/>
    </source>
</evidence>
<dbReference type="PANTHER" id="PTHR43163:SF2">
    <property type="entry name" value="ABC TRANSPORTER PERMEASE PROTEIN"/>
    <property type="match status" value="1"/>
</dbReference>
<dbReference type="AlphaFoldDB" id="A0A380WIJ7"/>
<keyword evidence="6 7" id="KW-0472">Membrane</keyword>
<dbReference type="EMBL" id="UFSM01000001">
    <property type="protein sequence ID" value="SUU88578.1"/>
    <property type="molecule type" value="Genomic_DNA"/>
</dbReference>
<sequence length="321" mass="35299">MISLLATRLTSVILVMLVVSALSFSIFNFLGDPVNNILGVNATLAQREELRVALGLDQSTFVQFWRFVERAVVGDFGVSYRNRQPVVDLILARLPATLELVLCATVIALAVGIPMGVYTALKPRGLLSRSLQFGSLLGISMPQFLIGMLLILVFSVELRWLSAFGRGEVVKLGWWTTGMLTTSGLKALIMPTITLAVFQVSMIMRLVRGEMLEVVRTDFVKFARARGLSDRAVYLTHALRNSLLPVITITGLQIGSLIAFAIVVEAVFQWPGMGMLILQAIEFADFPVMAAYLAFVGFSFVTINLIVDLIYLAVDPRLRAK</sequence>
<dbReference type="SUPFAM" id="SSF161098">
    <property type="entry name" value="MetI-like"/>
    <property type="match status" value="1"/>
</dbReference>
<name>A0A380WIJ7_AMIAI</name>
<dbReference type="Gene3D" id="1.10.3720.10">
    <property type="entry name" value="MetI-like"/>
    <property type="match status" value="1"/>
</dbReference>
<dbReference type="GO" id="GO:0055085">
    <property type="term" value="P:transmembrane transport"/>
    <property type="evidence" value="ECO:0007669"/>
    <property type="project" value="InterPro"/>
</dbReference>
<evidence type="ECO:0000259" key="8">
    <source>
        <dbReference type="PROSITE" id="PS50928"/>
    </source>
</evidence>
<keyword evidence="4 7" id="KW-0812">Transmembrane</keyword>
<evidence type="ECO:0000256" key="4">
    <source>
        <dbReference type="ARBA" id="ARBA00022692"/>
    </source>
</evidence>
<dbReference type="Pfam" id="PF19300">
    <property type="entry name" value="BPD_transp_1_N"/>
    <property type="match status" value="1"/>
</dbReference>
<dbReference type="GO" id="GO:0005886">
    <property type="term" value="C:plasma membrane"/>
    <property type="evidence" value="ECO:0007669"/>
    <property type="project" value="UniProtKB-SubCell"/>
</dbReference>
<comment type="similarity">
    <text evidence="7">Belongs to the binding-protein-dependent transport system permease family.</text>
</comment>
<keyword evidence="3" id="KW-1003">Cell membrane</keyword>
<protein>
    <submittedName>
        <fullName evidence="9">Glutathione transport system permease protein gsiC</fullName>
    </submittedName>
</protein>
<dbReference type="Proteomes" id="UP000254701">
    <property type="component" value="Unassembled WGS sequence"/>
</dbReference>